<dbReference type="PANTHER" id="PTHR43270">
    <property type="entry name" value="BETA-ALA-HIS DIPEPTIDASE"/>
    <property type="match status" value="1"/>
</dbReference>
<dbReference type="InterPro" id="IPR002933">
    <property type="entry name" value="Peptidase_M20"/>
</dbReference>
<dbReference type="PANTHER" id="PTHR43270:SF4">
    <property type="entry name" value="CARNOSINE DIPEPTIDASE 2, ISOFORM A"/>
    <property type="match status" value="1"/>
</dbReference>
<feature type="chain" id="PRO_5017793648" evidence="4">
    <location>
        <begin position="33"/>
        <end position="514"/>
    </location>
</feature>
<feature type="signal peptide" evidence="4">
    <location>
        <begin position="1"/>
        <end position="32"/>
    </location>
</feature>
<evidence type="ECO:0000313" key="6">
    <source>
        <dbReference type="EMBL" id="RDY68589.1"/>
    </source>
</evidence>
<comment type="caution">
    <text evidence="6">The sequence shown here is derived from an EMBL/GenBank/DDBJ whole genome shotgun (WGS) entry which is preliminary data.</text>
</comment>
<sequence length="514" mass="54346">MAASVFGRRAQLGAIGLTAFALTAMASGMALAQTPDRAAIQVQVAKRHDTAVKALQDWIALPSIAAEDRNANQGAEYMAKLAREAGFQKVEIVDTGGKPGVFATLDAGAPTTVGVYYMYDVKQFDPAEWSSPPLEARIVDKPGLGKAIVGRGAANQKGPEMAFLTALHAIRDAKQKMPVNLVLVAEGEEEIGSPNIAKLVLRPDVQAALKKSIGVFMPMGLQDPDGAVTVNLGAKGVVELELVADGNAWGRGPSKDVHSSLKAMVDSPAWRLVKALDTLVSEDGNTITVDGFPKPTPLTATERAQIAKSVAARDEATARKSLGVPHWIDDLSWEKANERLVSQPTINIEGLVGGYTGPGGKTILPYRAVAKIDMRLVPPMTRDGAVEALKAHLKKRGYGDIAVNVSGGYDPTTTDADSKLIQAQINVLRRNNIEPLLWPRLAGSYPGFVFTQPPLSLPSGHFGLGHGGGAHAPDEFYLIQSTNPKVQGFDGAVMSYVDYLYELGATGGSSAAAK</sequence>
<gene>
    <name evidence="6" type="ORF">DX912_03530</name>
</gene>
<dbReference type="InterPro" id="IPR051458">
    <property type="entry name" value="Cyt/Met_Dipeptidase"/>
</dbReference>
<dbReference type="InterPro" id="IPR011650">
    <property type="entry name" value="Peptidase_M20_dimer"/>
</dbReference>
<keyword evidence="7" id="KW-1185">Reference proteome</keyword>
<dbReference type="AlphaFoldDB" id="A0A3D8VH16"/>
<protein>
    <submittedName>
        <fullName evidence="6">M20/M25/M40 family metallo-hydrolase</fullName>
    </submittedName>
</protein>
<dbReference type="Pfam" id="PF07687">
    <property type="entry name" value="M20_dimer"/>
    <property type="match status" value="1"/>
</dbReference>
<dbReference type="GO" id="GO:0006508">
    <property type="term" value="P:proteolysis"/>
    <property type="evidence" value="ECO:0007669"/>
    <property type="project" value="UniProtKB-KW"/>
</dbReference>
<keyword evidence="3 6" id="KW-0378">Hydrolase</keyword>
<organism evidence="6 7">
    <name type="scientific">Lysobacter soli</name>
    <dbReference type="NCBI Taxonomy" id="453783"/>
    <lineage>
        <taxon>Bacteria</taxon>
        <taxon>Pseudomonadati</taxon>
        <taxon>Pseudomonadota</taxon>
        <taxon>Gammaproteobacteria</taxon>
        <taxon>Lysobacterales</taxon>
        <taxon>Lysobacteraceae</taxon>
        <taxon>Lysobacter</taxon>
    </lineage>
</organism>
<reference evidence="6 7" key="1">
    <citation type="submission" date="2018-08" db="EMBL/GenBank/DDBJ databases">
        <title>Lysobacter soli KCTC 22011, whole genome shotgun sequence.</title>
        <authorList>
            <person name="Zhang X."/>
            <person name="Feng G."/>
            <person name="Zhu H."/>
        </authorList>
    </citation>
    <scope>NUCLEOTIDE SEQUENCE [LARGE SCALE GENOMIC DNA]</scope>
    <source>
        <strain evidence="6 7">KCTC 22011</strain>
    </source>
</reference>
<evidence type="ECO:0000256" key="3">
    <source>
        <dbReference type="ARBA" id="ARBA00022801"/>
    </source>
</evidence>
<keyword evidence="4" id="KW-0732">Signal</keyword>
<proteinExistence type="predicted"/>
<dbReference type="GO" id="GO:0008233">
    <property type="term" value="F:peptidase activity"/>
    <property type="evidence" value="ECO:0007669"/>
    <property type="project" value="UniProtKB-KW"/>
</dbReference>
<evidence type="ECO:0000256" key="2">
    <source>
        <dbReference type="ARBA" id="ARBA00022723"/>
    </source>
</evidence>
<evidence type="ECO:0000259" key="5">
    <source>
        <dbReference type="Pfam" id="PF07687"/>
    </source>
</evidence>
<evidence type="ECO:0000256" key="1">
    <source>
        <dbReference type="ARBA" id="ARBA00022670"/>
    </source>
</evidence>
<dbReference type="RefSeq" id="WP_115841102.1">
    <property type="nucleotide sequence ID" value="NZ_CP183976.1"/>
</dbReference>
<dbReference type="EMBL" id="QTJR01000002">
    <property type="protein sequence ID" value="RDY68589.1"/>
    <property type="molecule type" value="Genomic_DNA"/>
</dbReference>
<keyword evidence="1" id="KW-0645">Protease</keyword>
<evidence type="ECO:0000313" key="7">
    <source>
        <dbReference type="Proteomes" id="UP000256829"/>
    </source>
</evidence>
<dbReference type="Pfam" id="PF01546">
    <property type="entry name" value="Peptidase_M20"/>
    <property type="match status" value="1"/>
</dbReference>
<dbReference type="Proteomes" id="UP000256829">
    <property type="component" value="Unassembled WGS sequence"/>
</dbReference>
<evidence type="ECO:0000256" key="4">
    <source>
        <dbReference type="SAM" id="SignalP"/>
    </source>
</evidence>
<dbReference type="SUPFAM" id="SSF53187">
    <property type="entry name" value="Zn-dependent exopeptidases"/>
    <property type="match status" value="1"/>
</dbReference>
<keyword evidence="2" id="KW-0479">Metal-binding</keyword>
<accession>A0A3D8VH16</accession>
<feature type="domain" description="Peptidase M20 dimerisation" evidence="5">
    <location>
        <begin position="254"/>
        <end position="397"/>
    </location>
</feature>
<dbReference type="Gene3D" id="3.40.630.10">
    <property type="entry name" value="Zn peptidases"/>
    <property type="match status" value="1"/>
</dbReference>
<dbReference type="Gene3D" id="3.30.70.360">
    <property type="match status" value="1"/>
</dbReference>
<name>A0A3D8VH16_9GAMM</name>
<dbReference type="GO" id="GO:0046872">
    <property type="term" value="F:metal ion binding"/>
    <property type="evidence" value="ECO:0007669"/>
    <property type="project" value="UniProtKB-KW"/>
</dbReference>